<dbReference type="Proteomes" id="UP000189739">
    <property type="component" value="Unassembled WGS sequence"/>
</dbReference>
<comment type="caution">
    <text evidence="2">The sequence shown here is derived from an EMBL/GenBank/DDBJ whole genome shotgun (WGS) entry which is preliminary data.</text>
</comment>
<feature type="signal peptide" evidence="1">
    <location>
        <begin position="1"/>
        <end position="18"/>
    </location>
</feature>
<dbReference type="STRING" id="1792845.BC343_07060"/>
<feature type="chain" id="PRO_5013295250" description="Secreted protein" evidence="1">
    <location>
        <begin position="19"/>
        <end position="330"/>
    </location>
</feature>
<gene>
    <name evidence="2" type="ORF">BC343_07060</name>
</gene>
<name>A0A1S9PBS3_9SPHI</name>
<organism evidence="2 3">
    <name type="scientific">Mucilaginibacter pedocola</name>
    <dbReference type="NCBI Taxonomy" id="1792845"/>
    <lineage>
        <taxon>Bacteria</taxon>
        <taxon>Pseudomonadati</taxon>
        <taxon>Bacteroidota</taxon>
        <taxon>Sphingobacteriia</taxon>
        <taxon>Sphingobacteriales</taxon>
        <taxon>Sphingobacteriaceae</taxon>
        <taxon>Mucilaginibacter</taxon>
    </lineage>
</organism>
<keyword evidence="1" id="KW-0732">Signal</keyword>
<evidence type="ECO:0000256" key="1">
    <source>
        <dbReference type="SAM" id="SignalP"/>
    </source>
</evidence>
<protein>
    <recommendedName>
        <fullName evidence="4">Secreted protein</fullName>
    </recommendedName>
</protein>
<proteinExistence type="predicted"/>
<reference evidence="2 3" key="1">
    <citation type="submission" date="2016-07" db="EMBL/GenBank/DDBJ databases">
        <title>Genomic analysis of zinc-resistant bacterium Mucilaginibacter pedocola TBZ30.</title>
        <authorList>
            <person name="Huang J."/>
            <person name="Tang J."/>
        </authorList>
    </citation>
    <scope>NUCLEOTIDE SEQUENCE [LARGE SCALE GENOMIC DNA]</scope>
    <source>
        <strain evidence="2 3">TBZ30</strain>
    </source>
</reference>
<evidence type="ECO:0008006" key="4">
    <source>
        <dbReference type="Google" id="ProtNLM"/>
    </source>
</evidence>
<keyword evidence="3" id="KW-1185">Reference proteome</keyword>
<dbReference type="OrthoDB" id="873547at2"/>
<evidence type="ECO:0000313" key="2">
    <source>
        <dbReference type="EMBL" id="OOQ58432.1"/>
    </source>
</evidence>
<evidence type="ECO:0000313" key="3">
    <source>
        <dbReference type="Proteomes" id="UP000189739"/>
    </source>
</evidence>
<sequence>MKFSGRFLIYMMIVILFAAGRSSMAQTAKPARPKAGLAAIQKKYGLDPKSSLVSRLTTTPAYVMDIFRNAGMSPTEHQVTKDESRILSEAIAVLPPLHQRVLKQHLKSISFVDNMPNTAITAPVTKEKETKLFHIAFRAGILHQTISEWVTEKERNCYTKGDSAMSVSIQAGLMSALTYVLLHEGTHVVDGALGLLNTDTIAGRPVPNPFRAGFSKNIWSDIGTHIWPFPDSLAAKSIFRPGGRRFALSEAEQVYKALSQTPFVSLYGSASWHEDLAELLTIYHLTKMHGQPFQAIVKKNGNEVFRFEPISSPAVERRFVQLDRFYRKAG</sequence>
<accession>A0A1S9PBS3</accession>
<dbReference type="EMBL" id="MBTF01000023">
    <property type="protein sequence ID" value="OOQ58432.1"/>
    <property type="molecule type" value="Genomic_DNA"/>
</dbReference>
<dbReference type="AlphaFoldDB" id="A0A1S9PBS3"/>